<feature type="transmembrane region" description="Helical" evidence="2">
    <location>
        <begin position="181"/>
        <end position="201"/>
    </location>
</feature>
<feature type="transmembrane region" description="Helical" evidence="2">
    <location>
        <begin position="221"/>
        <end position="247"/>
    </location>
</feature>
<reference evidence="3 5" key="1">
    <citation type="journal article" date="2015" name="Int. J. Syst. Evol. Microbiol.">
        <title>Complete genome sequence of Salinicoccus halodurans H3B36, isolated from the Qaidam Basin in China.</title>
        <authorList>
            <person name="Jiang K."/>
            <person name="Xue Y."/>
            <person name="Ma Y."/>
        </authorList>
    </citation>
    <scope>NUCLEOTIDE SEQUENCE [LARGE SCALE GENOMIC DNA]</scope>
    <source>
        <strain evidence="3 5">H3B36</strain>
    </source>
</reference>
<dbReference type="EMBL" id="FOTB01000002">
    <property type="protein sequence ID" value="SFK69507.1"/>
    <property type="molecule type" value="Genomic_DNA"/>
</dbReference>
<gene>
    <name evidence="3" type="ORF">AAT16_11990</name>
    <name evidence="4" type="ORF">SAMN05216235_1236</name>
</gene>
<evidence type="ECO:0000313" key="6">
    <source>
        <dbReference type="Proteomes" id="UP000183090"/>
    </source>
</evidence>
<evidence type="ECO:0008006" key="7">
    <source>
        <dbReference type="Google" id="ProtNLM"/>
    </source>
</evidence>
<feature type="transmembrane region" description="Helical" evidence="2">
    <location>
        <begin position="155"/>
        <end position="174"/>
    </location>
</feature>
<keyword evidence="2" id="KW-0812">Transmembrane</keyword>
<feature type="transmembrane region" description="Helical" evidence="2">
    <location>
        <begin position="259"/>
        <end position="283"/>
    </location>
</feature>
<organism evidence="4 6">
    <name type="scientific">Salinicoccus halodurans</name>
    <dbReference type="NCBI Taxonomy" id="407035"/>
    <lineage>
        <taxon>Bacteria</taxon>
        <taxon>Bacillati</taxon>
        <taxon>Bacillota</taxon>
        <taxon>Bacilli</taxon>
        <taxon>Bacillales</taxon>
        <taxon>Staphylococcaceae</taxon>
        <taxon>Salinicoccus</taxon>
    </lineage>
</organism>
<dbReference type="KEGG" id="shv:AAT16_11990"/>
<keyword evidence="2" id="KW-1133">Transmembrane helix</keyword>
<accession>A0A0F7HMP9</accession>
<evidence type="ECO:0000313" key="5">
    <source>
        <dbReference type="Proteomes" id="UP000034029"/>
    </source>
</evidence>
<proteinExistence type="predicted"/>
<evidence type="ECO:0000256" key="1">
    <source>
        <dbReference type="SAM" id="MobiDB-lite"/>
    </source>
</evidence>
<dbReference type="AlphaFoldDB" id="A0A0F7HMP9"/>
<evidence type="ECO:0000313" key="3">
    <source>
        <dbReference type="EMBL" id="AKG74847.1"/>
    </source>
</evidence>
<feature type="transmembrane region" description="Helical" evidence="2">
    <location>
        <begin position="53"/>
        <end position="80"/>
    </location>
</feature>
<dbReference type="Proteomes" id="UP000034029">
    <property type="component" value="Chromosome"/>
</dbReference>
<feature type="compositionally biased region" description="Basic and acidic residues" evidence="1">
    <location>
        <begin position="307"/>
        <end position="320"/>
    </location>
</feature>
<dbReference type="Proteomes" id="UP000183090">
    <property type="component" value="Unassembled WGS sequence"/>
</dbReference>
<protein>
    <recommendedName>
        <fullName evidence="7">Glycerophosphoryl diester phosphodiesterase membrane domain-containing protein</fullName>
    </recommendedName>
</protein>
<name>A0A0F7HMP9_9STAP</name>
<evidence type="ECO:0000256" key="2">
    <source>
        <dbReference type="SAM" id="Phobius"/>
    </source>
</evidence>
<evidence type="ECO:0000313" key="4">
    <source>
        <dbReference type="EMBL" id="SFK69507.1"/>
    </source>
</evidence>
<keyword evidence="5" id="KW-1185">Reference proteome</keyword>
<feature type="transmembrane region" description="Helical" evidence="2">
    <location>
        <begin position="20"/>
        <end position="47"/>
    </location>
</feature>
<dbReference type="RefSeq" id="WP_046791026.1">
    <property type="nucleotide sequence ID" value="NZ_CP011366.1"/>
</dbReference>
<reference evidence="4 6" key="3">
    <citation type="submission" date="2016-10" db="EMBL/GenBank/DDBJ databases">
        <authorList>
            <person name="Varghese N."/>
            <person name="Submissions S."/>
        </authorList>
    </citation>
    <scope>NUCLEOTIDE SEQUENCE [LARGE SCALE GENOMIC DNA]</scope>
    <source>
        <strain evidence="4 6">CGMCC 1.6501</strain>
    </source>
</reference>
<feature type="region of interest" description="Disordered" evidence="1">
    <location>
        <begin position="307"/>
        <end position="331"/>
    </location>
</feature>
<reference evidence="5" key="2">
    <citation type="submission" date="2015-04" db="EMBL/GenBank/DDBJ databases">
        <title>Complete genome sequence of Salinicoccus halodurans strain H3B36, isolated from the Qaidam basin of China.</title>
        <authorList>
            <person name="Ma Y."/>
            <person name="Jiang K."/>
            <person name="Xue Y."/>
        </authorList>
    </citation>
    <scope>NUCLEOTIDE SEQUENCE [LARGE SCALE GENOMIC DNA]</scope>
    <source>
        <strain evidence="5">H3B36</strain>
    </source>
</reference>
<keyword evidence="2" id="KW-0472">Membrane</keyword>
<dbReference type="OrthoDB" id="2387738at2"/>
<dbReference type="EMBL" id="CP011366">
    <property type="protein sequence ID" value="AKG74847.1"/>
    <property type="molecule type" value="Genomic_DNA"/>
</dbReference>
<feature type="transmembrane region" description="Helical" evidence="2">
    <location>
        <begin position="112"/>
        <end position="135"/>
    </location>
</feature>
<sequence length="331" mass="37279">MFEYQSAYKQNASGLHGKTFWFTVLTFILIYAAFLAVAIVLMIPAAFFDSGWVVLWIFPMFLIMILFSIFAVYPVGIGVLRFFASAYRQKDYTYKEVFTAFKKGNYSKIIKLSLIVLLTYIIFSFVYGFLIQFLFMAINMPLIALGESMAGGGGISGGQIGLIIGLVLLNLLVIVISYIPYILIGIYMFLIFMVYIDQPVIPTLDKLKIAWDVMFRAGGGLIRLIISNFLLLLIPSVLYIVLISAAVGISFMAGTSESLGILLIILTVVAFLLTIAAFCYVMYYMTGSLTAYYFKCRDELDRRYSEQHARPAEENHHEMTAQDENDGLRPL</sequence>